<dbReference type="HOGENOM" id="CLU_003703_1_2_1"/>
<dbReference type="Proteomes" id="UP000053647">
    <property type="component" value="Unassembled WGS sequence"/>
</dbReference>
<dbReference type="EMBL" id="KN819345">
    <property type="protein sequence ID" value="KIJ14149.1"/>
    <property type="molecule type" value="Genomic_DNA"/>
</dbReference>
<accession>A0A0C9SX17</accession>
<organism evidence="2 3">
    <name type="scientific">Paxillus involutus ATCC 200175</name>
    <dbReference type="NCBI Taxonomy" id="664439"/>
    <lineage>
        <taxon>Eukaryota</taxon>
        <taxon>Fungi</taxon>
        <taxon>Dikarya</taxon>
        <taxon>Basidiomycota</taxon>
        <taxon>Agaricomycotina</taxon>
        <taxon>Agaricomycetes</taxon>
        <taxon>Agaricomycetidae</taxon>
        <taxon>Boletales</taxon>
        <taxon>Paxilineae</taxon>
        <taxon>Paxillaceae</taxon>
        <taxon>Paxillus</taxon>
    </lineage>
</organism>
<dbReference type="InterPro" id="IPR041457">
    <property type="entry name" value="CxC2_KDZ-assoc"/>
</dbReference>
<dbReference type="AlphaFoldDB" id="A0A0C9SX17"/>
<feature type="domain" description="CxC2-like cysteine cluster KDZ transposase-associated" evidence="1">
    <location>
        <begin position="40"/>
        <end position="151"/>
    </location>
</feature>
<protein>
    <recommendedName>
        <fullName evidence="1">CxC2-like cysteine cluster KDZ transposase-associated domain-containing protein</fullName>
    </recommendedName>
</protein>
<proteinExistence type="predicted"/>
<dbReference type="OrthoDB" id="3149508at2759"/>
<reference evidence="2 3" key="1">
    <citation type="submission" date="2014-06" db="EMBL/GenBank/DDBJ databases">
        <authorList>
            <consortium name="DOE Joint Genome Institute"/>
            <person name="Kuo A."/>
            <person name="Kohler A."/>
            <person name="Nagy L.G."/>
            <person name="Floudas D."/>
            <person name="Copeland A."/>
            <person name="Barry K.W."/>
            <person name="Cichocki N."/>
            <person name="Veneault-Fourrey C."/>
            <person name="LaButti K."/>
            <person name="Lindquist E.A."/>
            <person name="Lipzen A."/>
            <person name="Lundell T."/>
            <person name="Morin E."/>
            <person name="Murat C."/>
            <person name="Sun H."/>
            <person name="Tunlid A."/>
            <person name="Henrissat B."/>
            <person name="Grigoriev I.V."/>
            <person name="Hibbett D.S."/>
            <person name="Martin F."/>
            <person name="Nordberg H.P."/>
            <person name="Cantor M.N."/>
            <person name="Hua S.X."/>
        </authorList>
    </citation>
    <scope>NUCLEOTIDE SEQUENCE [LARGE SCALE GENOMIC DNA]</scope>
    <source>
        <strain evidence="2 3">ATCC 200175</strain>
    </source>
</reference>
<sequence length="165" mass="18860">CLSCQGSHAWCSGCAVAFHRHLPFHTLQRWTGKLYDSVTLYNLGFIWYLGHGSDPCPNNAFGSGTDDSCDSFTVVHSTGIFIHRLKWCRCEQVKLEDRHLQLLQARMFSSTTSKPQTAFTFEVLNHFLIDSLECKTSAMSFYQKLRRLTNNPFPDAVPVRLRIII</sequence>
<dbReference type="Pfam" id="PF18803">
    <property type="entry name" value="CxC2"/>
    <property type="match status" value="1"/>
</dbReference>
<evidence type="ECO:0000313" key="3">
    <source>
        <dbReference type="Proteomes" id="UP000053647"/>
    </source>
</evidence>
<evidence type="ECO:0000313" key="2">
    <source>
        <dbReference type="EMBL" id="KIJ14149.1"/>
    </source>
</evidence>
<gene>
    <name evidence="2" type="ORF">PAXINDRAFT_79775</name>
</gene>
<name>A0A0C9SX17_PAXIN</name>
<evidence type="ECO:0000259" key="1">
    <source>
        <dbReference type="Pfam" id="PF18803"/>
    </source>
</evidence>
<feature type="non-terminal residue" evidence="2">
    <location>
        <position position="1"/>
    </location>
</feature>
<keyword evidence="3" id="KW-1185">Reference proteome</keyword>
<reference evidence="3" key="2">
    <citation type="submission" date="2015-01" db="EMBL/GenBank/DDBJ databases">
        <title>Evolutionary Origins and Diversification of the Mycorrhizal Mutualists.</title>
        <authorList>
            <consortium name="DOE Joint Genome Institute"/>
            <consortium name="Mycorrhizal Genomics Consortium"/>
            <person name="Kohler A."/>
            <person name="Kuo A."/>
            <person name="Nagy L.G."/>
            <person name="Floudas D."/>
            <person name="Copeland A."/>
            <person name="Barry K.W."/>
            <person name="Cichocki N."/>
            <person name="Veneault-Fourrey C."/>
            <person name="LaButti K."/>
            <person name="Lindquist E.A."/>
            <person name="Lipzen A."/>
            <person name="Lundell T."/>
            <person name="Morin E."/>
            <person name="Murat C."/>
            <person name="Riley R."/>
            <person name="Ohm R."/>
            <person name="Sun H."/>
            <person name="Tunlid A."/>
            <person name="Henrissat B."/>
            <person name="Grigoriev I.V."/>
            <person name="Hibbett D.S."/>
            <person name="Martin F."/>
        </authorList>
    </citation>
    <scope>NUCLEOTIDE SEQUENCE [LARGE SCALE GENOMIC DNA]</scope>
    <source>
        <strain evidence="3">ATCC 200175</strain>
    </source>
</reference>